<feature type="region of interest" description="Disordered" evidence="1">
    <location>
        <begin position="1"/>
        <end position="48"/>
    </location>
</feature>
<protein>
    <recommendedName>
        <fullName evidence="4">Polyketide cyclase</fullName>
    </recommendedName>
</protein>
<keyword evidence="3" id="KW-1185">Reference proteome</keyword>
<reference evidence="2 3" key="1">
    <citation type="submission" date="2018-04" db="EMBL/GenBank/DDBJ databases">
        <title>Massilia violaceinigra sp. nov., a novel purple-pigmented bacterium isolated from Tianshan glacier, Xinjiang, China.</title>
        <authorList>
            <person name="Wang H."/>
        </authorList>
    </citation>
    <scope>NUCLEOTIDE SEQUENCE [LARGE SCALE GENOMIC DNA]</scope>
    <source>
        <strain evidence="2 3">B448-2</strain>
    </source>
</reference>
<sequence>MRIRSTARRPSSHRSIFPHRPAAAHCRTSPARRPSRGNPADINGDQGMSKHLANKQLTARFLTELADTPVEDIGAVLERFCHGDCRWEIFHPFNRIDGLDNVASQFWGPLKRAFPDYEQRLGQVLAGEYEGREQVSTLGHVMGSFEARWLTIPPTHNLAFLRFGFNAIVRDGKFAKAYVLLDIPDLMRQAGCYPLRRMPGSAEQWPLPPIDSGATLDAVAAERGALSMAIVREMQLGLPKPGEVVSVSSAASRHSRHWHENMNWYGPAGIGSARRLRGFRESHGALFLQAFPDRSGIARDPTGPEDGPGHYTRIGDGLFAVTGGWPSIHATHTGGQWLGLPPTGRKVEMRVADWYRLDRDDKIIDNWVMIDVPHMLQQMGLDILDDLRFFADPALSRLRE</sequence>
<name>A0A2U2HDX6_9BURK</name>
<organism evidence="2 3">
    <name type="scientific">Massilia glaciei</name>
    <dbReference type="NCBI Taxonomy" id="1524097"/>
    <lineage>
        <taxon>Bacteria</taxon>
        <taxon>Pseudomonadati</taxon>
        <taxon>Pseudomonadota</taxon>
        <taxon>Betaproteobacteria</taxon>
        <taxon>Burkholderiales</taxon>
        <taxon>Oxalobacteraceae</taxon>
        <taxon>Telluria group</taxon>
        <taxon>Massilia</taxon>
    </lineage>
</organism>
<dbReference type="Pfam" id="PF07366">
    <property type="entry name" value="SnoaL"/>
    <property type="match status" value="1"/>
</dbReference>
<dbReference type="Proteomes" id="UP000241421">
    <property type="component" value="Unassembled WGS sequence"/>
</dbReference>
<dbReference type="GO" id="GO:0030638">
    <property type="term" value="P:polyketide metabolic process"/>
    <property type="evidence" value="ECO:0007669"/>
    <property type="project" value="InterPro"/>
</dbReference>
<dbReference type="PANTHER" id="PTHR38436">
    <property type="entry name" value="POLYKETIDE CYCLASE SNOAL-LIKE DOMAIN"/>
    <property type="match status" value="1"/>
</dbReference>
<proteinExistence type="predicted"/>
<dbReference type="Gene3D" id="3.10.450.50">
    <property type="match status" value="2"/>
</dbReference>
<dbReference type="OrthoDB" id="9182871at2"/>
<evidence type="ECO:0000313" key="3">
    <source>
        <dbReference type="Proteomes" id="UP000241421"/>
    </source>
</evidence>
<dbReference type="AlphaFoldDB" id="A0A2U2HDX6"/>
<evidence type="ECO:0000256" key="1">
    <source>
        <dbReference type="SAM" id="MobiDB-lite"/>
    </source>
</evidence>
<evidence type="ECO:0008006" key="4">
    <source>
        <dbReference type="Google" id="ProtNLM"/>
    </source>
</evidence>
<accession>A0A2U2HDX6</accession>
<dbReference type="SUPFAM" id="SSF54427">
    <property type="entry name" value="NTF2-like"/>
    <property type="match status" value="2"/>
</dbReference>
<dbReference type="InterPro" id="IPR009959">
    <property type="entry name" value="Cyclase_SnoaL-like"/>
</dbReference>
<dbReference type="InterPro" id="IPR032710">
    <property type="entry name" value="NTF2-like_dom_sf"/>
</dbReference>
<dbReference type="EMBL" id="PXWF02000312">
    <property type="protein sequence ID" value="PWF41445.1"/>
    <property type="molecule type" value="Genomic_DNA"/>
</dbReference>
<comment type="caution">
    <text evidence="2">The sequence shown here is derived from an EMBL/GenBank/DDBJ whole genome shotgun (WGS) entry which is preliminary data.</text>
</comment>
<dbReference type="PANTHER" id="PTHR38436:SF1">
    <property type="entry name" value="ESTER CYCLASE"/>
    <property type="match status" value="1"/>
</dbReference>
<feature type="compositionally biased region" description="Basic residues" evidence="1">
    <location>
        <begin position="1"/>
        <end position="12"/>
    </location>
</feature>
<gene>
    <name evidence="2" type="ORF">C7C56_024690</name>
</gene>
<evidence type="ECO:0000313" key="2">
    <source>
        <dbReference type="EMBL" id="PWF41445.1"/>
    </source>
</evidence>